<protein>
    <submittedName>
        <fullName evidence="2">Uncharacterized protein</fullName>
    </submittedName>
</protein>
<keyword evidence="3" id="KW-1185">Reference proteome</keyword>
<evidence type="ECO:0000313" key="3">
    <source>
        <dbReference type="Proteomes" id="UP000244224"/>
    </source>
</evidence>
<dbReference type="EMBL" id="QBKP01000047">
    <property type="protein sequence ID" value="PTX37873.1"/>
    <property type="molecule type" value="Genomic_DNA"/>
</dbReference>
<dbReference type="AlphaFoldDB" id="A0A2T6A247"/>
<sequence length="105" mass="11173">MTGLLGRHRHLTRAACFAATIMTFAQQAQASSDDAWAELEVAVRQACLNAVGGMITVNTINVDPYGSESYAFAVMVGPEQGAPADRVVVCAYDKFKQSAEVSGLF</sequence>
<dbReference type="OrthoDB" id="7776561at2"/>
<reference evidence="2 3" key="1">
    <citation type="submission" date="2018-04" db="EMBL/GenBank/DDBJ databases">
        <title>Genomic Encyclopedia of Archaeal and Bacterial Type Strains, Phase II (KMG-II): from individual species to whole genera.</title>
        <authorList>
            <person name="Goeker M."/>
        </authorList>
    </citation>
    <scope>NUCLEOTIDE SEQUENCE [LARGE SCALE GENOMIC DNA]</scope>
    <source>
        <strain evidence="2 3">DSM 21823</strain>
    </source>
</reference>
<name>A0A2T6A247_9RHOB</name>
<dbReference type="RefSeq" id="WP_108131010.1">
    <property type="nucleotide sequence ID" value="NZ_QBKP01000047.1"/>
</dbReference>
<evidence type="ECO:0000256" key="1">
    <source>
        <dbReference type="SAM" id="SignalP"/>
    </source>
</evidence>
<dbReference type="Proteomes" id="UP000244224">
    <property type="component" value="Unassembled WGS sequence"/>
</dbReference>
<feature type="signal peptide" evidence="1">
    <location>
        <begin position="1"/>
        <end position="30"/>
    </location>
</feature>
<comment type="caution">
    <text evidence="2">The sequence shown here is derived from an EMBL/GenBank/DDBJ whole genome shotgun (WGS) entry which is preliminary data.</text>
</comment>
<proteinExistence type="predicted"/>
<gene>
    <name evidence="2" type="ORF">C8N34_1475</name>
</gene>
<organism evidence="2 3">
    <name type="scientific">Gemmobacter caeni</name>
    <dbReference type="NCBI Taxonomy" id="589035"/>
    <lineage>
        <taxon>Bacteria</taxon>
        <taxon>Pseudomonadati</taxon>
        <taxon>Pseudomonadota</taxon>
        <taxon>Alphaproteobacteria</taxon>
        <taxon>Rhodobacterales</taxon>
        <taxon>Paracoccaceae</taxon>
        <taxon>Gemmobacter</taxon>
    </lineage>
</organism>
<accession>A0A2T6A247</accession>
<evidence type="ECO:0000313" key="2">
    <source>
        <dbReference type="EMBL" id="PTX37873.1"/>
    </source>
</evidence>
<feature type="chain" id="PRO_5015401449" evidence="1">
    <location>
        <begin position="31"/>
        <end position="105"/>
    </location>
</feature>
<keyword evidence="1" id="KW-0732">Signal</keyword>